<dbReference type="OrthoDB" id="9812080at2"/>
<gene>
    <name evidence="1" type="ordered locus">Solca_4295</name>
</gene>
<dbReference type="NCBIfam" id="TIGR04409">
    <property type="entry name" value="LptC_YrbK"/>
    <property type="match status" value="1"/>
</dbReference>
<evidence type="ECO:0008006" key="3">
    <source>
        <dbReference type="Google" id="ProtNLM"/>
    </source>
</evidence>
<reference evidence="1" key="1">
    <citation type="submission" date="2012-02" db="EMBL/GenBank/DDBJ databases">
        <title>The complete genome of Solitalea canadensis DSM 3403.</title>
        <authorList>
            <consortium name="US DOE Joint Genome Institute (JGI-PGF)"/>
            <person name="Lucas S."/>
            <person name="Copeland A."/>
            <person name="Lapidus A."/>
            <person name="Glavina del Rio T."/>
            <person name="Dalin E."/>
            <person name="Tice H."/>
            <person name="Bruce D."/>
            <person name="Goodwin L."/>
            <person name="Pitluck S."/>
            <person name="Peters L."/>
            <person name="Ovchinnikova G."/>
            <person name="Lu M."/>
            <person name="Kyrpides N."/>
            <person name="Mavromatis K."/>
            <person name="Ivanova N."/>
            <person name="Brettin T."/>
            <person name="Detter J.C."/>
            <person name="Han C."/>
            <person name="Larimer F."/>
            <person name="Land M."/>
            <person name="Hauser L."/>
            <person name="Markowitz V."/>
            <person name="Cheng J.-F."/>
            <person name="Hugenholtz P."/>
            <person name="Woyke T."/>
            <person name="Wu D."/>
            <person name="Spring S."/>
            <person name="Schroeder M."/>
            <person name="Kopitz M."/>
            <person name="Brambilla E."/>
            <person name="Klenk H.-P."/>
            <person name="Eisen J.A."/>
        </authorList>
    </citation>
    <scope>NUCLEOTIDE SEQUENCE</scope>
    <source>
        <strain evidence="1">DSM 3403</strain>
    </source>
</reference>
<dbReference type="PROSITE" id="PS51257">
    <property type="entry name" value="PROKAR_LIPOPROTEIN"/>
    <property type="match status" value="1"/>
</dbReference>
<dbReference type="GO" id="GO:0005886">
    <property type="term" value="C:plasma membrane"/>
    <property type="evidence" value="ECO:0007669"/>
    <property type="project" value="InterPro"/>
</dbReference>
<dbReference type="EMBL" id="CP003349">
    <property type="protein sequence ID" value="AFD09285.1"/>
    <property type="molecule type" value="Genomic_DNA"/>
</dbReference>
<protein>
    <recommendedName>
        <fullName evidence="3">LPS export ABC transporter periplasmic protein LptC</fullName>
    </recommendedName>
</protein>
<name>H8KMA3_SOLCM</name>
<dbReference type="AlphaFoldDB" id="H8KMA3"/>
<dbReference type="Pfam" id="PF06835">
    <property type="entry name" value="LptC"/>
    <property type="match status" value="1"/>
</dbReference>
<keyword evidence="2" id="KW-1185">Reference proteome</keyword>
<evidence type="ECO:0000313" key="2">
    <source>
        <dbReference type="Proteomes" id="UP000007590"/>
    </source>
</evidence>
<dbReference type="InterPro" id="IPR010664">
    <property type="entry name" value="LipoPS_assembly_LptC-rel"/>
</dbReference>
<dbReference type="Proteomes" id="UP000007590">
    <property type="component" value="Chromosome"/>
</dbReference>
<evidence type="ECO:0000313" key="1">
    <source>
        <dbReference type="EMBL" id="AFD09285.1"/>
    </source>
</evidence>
<proteinExistence type="predicted"/>
<dbReference type="HOGENOM" id="CLU_098275_2_1_10"/>
<organism evidence="1 2">
    <name type="scientific">Solitalea canadensis (strain ATCC 29591 / DSM 3403 / JCM 21819 / LMG 8368 / NBRC 15130 / NCIMB 12057 / USAM 9D)</name>
    <name type="common">Flexibacter canadensis</name>
    <dbReference type="NCBI Taxonomy" id="929556"/>
    <lineage>
        <taxon>Bacteria</taxon>
        <taxon>Pseudomonadati</taxon>
        <taxon>Bacteroidota</taxon>
        <taxon>Sphingobacteriia</taxon>
        <taxon>Sphingobacteriales</taxon>
        <taxon>Sphingobacteriaceae</taxon>
        <taxon>Solitalea</taxon>
    </lineage>
</organism>
<dbReference type="eggNOG" id="COG3117">
    <property type="taxonomic scope" value="Bacteria"/>
</dbReference>
<dbReference type="RefSeq" id="WP_014682507.1">
    <property type="nucleotide sequence ID" value="NC_017770.1"/>
</dbReference>
<sequence length="190" mass="21319">MKNIGLLVVAGIGLLTTACENNLAKVDAISAKIAEKPVETSKQVEMIYSDSAKVKARLTTPLLLQYKTEKPYDELPKGFKVEFFNVQTQEIQATLTAKYGIRKFGERQIEARDSVVVINQKGEKLTTERLVWDENKRIIFSDKFVKIVSADKIVQGYGFEAPEDLSVYKFKKLSGEVALDQPADTLQNNQ</sequence>
<dbReference type="KEGG" id="scn:Solca_4295"/>
<dbReference type="Gene3D" id="2.60.450.10">
    <property type="entry name" value="Lipopolysaccharide (LPS) transport protein A like domain"/>
    <property type="match status" value="1"/>
</dbReference>
<dbReference type="InterPro" id="IPR026265">
    <property type="entry name" value="LptC"/>
</dbReference>
<dbReference type="GO" id="GO:0015221">
    <property type="term" value="F:lipopolysaccharide transmembrane transporter activity"/>
    <property type="evidence" value="ECO:0007669"/>
    <property type="project" value="InterPro"/>
</dbReference>
<accession>H8KMA3</accession>
<dbReference type="STRING" id="929556.Solca_4295"/>